<dbReference type="PROSITE" id="PS51012">
    <property type="entry name" value="ABC_TM2"/>
    <property type="match status" value="1"/>
</dbReference>
<proteinExistence type="inferred from homology"/>
<comment type="subcellular location">
    <subcellularLocation>
        <location evidence="1 8">Cell membrane</location>
        <topology evidence="1 8">Multi-pass membrane protein</topology>
    </subcellularLocation>
</comment>
<keyword evidence="7 8" id="KW-0472">Membrane</keyword>
<keyword evidence="5 8" id="KW-0812">Transmembrane</keyword>
<dbReference type="PANTHER" id="PTHR30413:SF10">
    <property type="entry name" value="CAPSULE POLYSACCHARIDE EXPORT INNER-MEMBRANE PROTEIN CTRC"/>
    <property type="match status" value="1"/>
</dbReference>
<keyword evidence="3 8" id="KW-0813">Transport</keyword>
<feature type="transmembrane region" description="Helical" evidence="8">
    <location>
        <begin position="66"/>
        <end position="84"/>
    </location>
</feature>
<feature type="transmembrane region" description="Helical" evidence="8">
    <location>
        <begin position="240"/>
        <end position="258"/>
    </location>
</feature>
<evidence type="ECO:0000256" key="6">
    <source>
        <dbReference type="ARBA" id="ARBA00022989"/>
    </source>
</evidence>
<accession>A0ABS9CQI7</accession>
<evidence type="ECO:0000256" key="8">
    <source>
        <dbReference type="RuleBase" id="RU361157"/>
    </source>
</evidence>
<feature type="transmembrane region" description="Helical" evidence="8">
    <location>
        <begin position="122"/>
        <end position="140"/>
    </location>
</feature>
<feature type="transmembrane region" description="Helical" evidence="8">
    <location>
        <begin position="152"/>
        <end position="175"/>
    </location>
</feature>
<evidence type="ECO:0000256" key="2">
    <source>
        <dbReference type="ARBA" id="ARBA00007783"/>
    </source>
</evidence>
<evidence type="ECO:0000313" key="10">
    <source>
        <dbReference type="EMBL" id="MCF2652427.1"/>
    </source>
</evidence>
<dbReference type="PANTHER" id="PTHR30413">
    <property type="entry name" value="INNER MEMBRANE TRANSPORT PERMEASE"/>
    <property type="match status" value="1"/>
</dbReference>
<dbReference type="RefSeq" id="WP_235323483.1">
    <property type="nucleotide sequence ID" value="NZ_JAFBIT010000002.1"/>
</dbReference>
<dbReference type="Pfam" id="PF01061">
    <property type="entry name" value="ABC2_membrane"/>
    <property type="match status" value="1"/>
</dbReference>
<comment type="similarity">
    <text evidence="2 8">Belongs to the ABC-2 integral membrane protein family.</text>
</comment>
<evidence type="ECO:0000256" key="4">
    <source>
        <dbReference type="ARBA" id="ARBA00022475"/>
    </source>
</evidence>
<evidence type="ECO:0000256" key="5">
    <source>
        <dbReference type="ARBA" id="ARBA00022692"/>
    </source>
</evidence>
<protein>
    <recommendedName>
        <fullName evidence="8">Transport permease protein</fullName>
    </recommendedName>
</protein>
<comment type="caution">
    <text evidence="10">The sequence shown here is derived from an EMBL/GenBank/DDBJ whole genome shotgun (WGS) entry which is preliminary data.</text>
</comment>
<dbReference type="InterPro" id="IPR013525">
    <property type="entry name" value="ABC2_TM"/>
</dbReference>
<keyword evidence="11" id="KW-1185">Reference proteome</keyword>
<feature type="domain" description="ABC transmembrane type-2" evidence="9">
    <location>
        <begin position="36"/>
        <end position="261"/>
    </location>
</feature>
<evidence type="ECO:0000259" key="9">
    <source>
        <dbReference type="PROSITE" id="PS51012"/>
    </source>
</evidence>
<gene>
    <name evidence="10" type="ORF">JQM67_07415</name>
</gene>
<sequence>MTETVGTIIRDHIMYRKQIFKLAGSDLRRTYRASALGWAWAIIKPLVTIFVYWFAFSIGLRRGGDIAGYPFVLWLICGIVPWFYMSEMLTLGTECILRNRYLVTKMKYPVSTIPTFTSISKFAVHLILVTITLVIFILTGHYPTVYMLQLPFYMLCNFLFFTGWALFAAPIAAISTDFSNLVKSFVTAVFWLSGILWEVDSMHNELAHRLLMLNPVTFLCNGYRNCFIYEIWFFEQPKRLLYFGIALVLIYVLGFWSYRRTRSEMADIL</sequence>
<feature type="transmembrane region" description="Helical" evidence="8">
    <location>
        <begin position="35"/>
        <end position="54"/>
    </location>
</feature>
<feature type="transmembrane region" description="Helical" evidence="8">
    <location>
        <begin position="181"/>
        <end position="199"/>
    </location>
</feature>
<keyword evidence="6 8" id="KW-1133">Transmembrane helix</keyword>
<dbReference type="EMBL" id="JAFBIT010000002">
    <property type="protein sequence ID" value="MCF2652427.1"/>
    <property type="molecule type" value="Genomic_DNA"/>
</dbReference>
<dbReference type="InterPro" id="IPR047817">
    <property type="entry name" value="ABC2_TM_bact-type"/>
</dbReference>
<name>A0ABS9CQI7_9FIRM</name>
<evidence type="ECO:0000313" key="11">
    <source>
        <dbReference type="Proteomes" id="UP001299220"/>
    </source>
</evidence>
<reference evidence="10 11" key="1">
    <citation type="submission" date="2020-12" db="EMBL/GenBank/DDBJ databases">
        <title>Whole genome sequences of gut porcine anaerobes.</title>
        <authorList>
            <person name="Kubasova T."/>
            <person name="Jahodarova E."/>
            <person name="Rychlik I."/>
        </authorList>
    </citation>
    <scope>NUCLEOTIDE SEQUENCE [LARGE SCALE GENOMIC DNA]</scope>
    <source>
        <strain evidence="10 11">An867</strain>
    </source>
</reference>
<evidence type="ECO:0000256" key="3">
    <source>
        <dbReference type="ARBA" id="ARBA00022448"/>
    </source>
</evidence>
<evidence type="ECO:0000256" key="7">
    <source>
        <dbReference type="ARBA" id="ARBA00023136"/>
    </source>
</evidence>
<keyword evidence="4 8" id="KW-1003">Cell membrane</keyword>
<evidence type="ECO:0000256" key="1">
    <source>
        <dbReference type="ARBA" id="ARBA00004651"/>
    </source>
</evidence>
<organism evidence="10 11">
    <name type="scientific">Anaeromassilibacillus senegalensis</name>
    <dbReference type="NCBI Taxonomy" id="1673717"/>
    <lineage>
        <taxon>Bacteria</taxon>
        <taxon>Bacillati</taxon>
        <taxon>Bacillota</taxon>
        <taxon>Clostridia</taxon>
        <taxon>Eubacteriales</taxon>
        <taxon>Acutalibacteraceae</taxon>
        <taxon>Anaeromassilibacillus</taxon>
    </lineage>
</organism>
<dbReference type="Proteomes" id="UP001299220">
    <property type="component" value="Unassembled WGS sequence"/>
</dbReference>